<accession>A0AAN8WAH3</accession>
<gene>
    <name evidence="1" type="ORF">RJ641_025483</name>
</gene>
<comment type="caution">
    <text evidence="1">The sequence shown here is derived from an EMBL/GenBank/DDBJ whole genome shotgun (WGS) entry which is preliminary data.</text>
</comment>
<dbReference type="Pfam" id="PF06364">
    <property type="entry name" value="DUF1068"/>
    <property type="match status" value="1"/>
</dbReference>
<proteinExistence type="predicted"/>
<evidence type="ECO:0000313" key="2">
    <source>
        <dbReference type="Proteomes" id="UP001370490"/>
    </source>
</evidence>
<dbReference type="EMBL" id="JBAMMX010000003">
    <property type="protein sequence ID" value="KAK6944381.1"/>
    <property type="molecule type" value="Genomic_DNA"/>
</dbReference>
<sequence length="177" mass="19835">MSGGTVRCGVCLRCCLVIFAIVSALFMSAPALSWRISKTFKLQEIKPSCSPCSCDCSPPLAFPGLANLTVADCGRNDPDLKEEMEKEFVDLLSEELKLQETIAKEHTRHTNITLIEARRVASLYQRETEKCIAATETCEAAREHAEALLIKERKATDMWERRARSLAWRELDMPALS</sequence>
<keyword evidence="2" id="KW-1185">Reference proteome</keyword>
<name>A0AAN8WAH3_9MAGN</name>
<dbReference type="PANTHER" id="PTHR32254">
    <property type="entry name" value="EXPRESSED PROTEIN"/>
    <property type="match status" value="1"/>
</dbReference>
<dbReference type="Proteomes" id="UP001370490">
    <property type="component" value="Unassembled WGS sequence"/>
</dbReference>
<reference evidence="1 2" key="1">
    <citation type="submission" date="2023-12" db="EMBL/GenBank/DDBJ databases">
        <title>A high-quality genome assembly for Dillenia turbinata (Dilleniales).</title>
        <authorList>
            <person name="Chanderbali A."/>
        </authorList>
    </citation>
    <scope>NUCLEOTIDE SEQUENCE [LARGE SCALE GENOMIC DNA]</scope>
    <source>
        <strain evidence="1">LSX21</strain>
        <tissue evidence="1">Leaf</tissue>
    </source>
</reference>
<protein>
    <submittedName>
        <fullName evidence="1">Uncharacterized protein</fullName>
    </submittedName>
</protein>
<dbReference type="AlphaFoldDB" id="A0AAN8WAH3"/>
<organism evidence="1 2">
    <name type="scientific">Dillenia turbinata</name>
    <dbReference type="NCBI Taxonomy" id="194707"/>
    <lineage>
        <taxon>Eukaryota</taxon>
        <taxon>Viridiplantae</taxon>
        <taxon>Streptophyta</taxon>
        <taxon>Embryophyta</taxon>
        <taxon>Tracheophyta</taxon>
        <taxon>Spermatophyta</taxon>
        <taxon>Magnoliopsida</taxon>
        <taxon>eudicotyledons</taxon>
        <taxon>Gunneridae</taxon>
        <taxon>Pentapetalae</taxon>
        <taxon>Dilleniales</taxon>
        <taxon>Dilleniaceae</taxon>
        <taxon>Dillenia</taxon>
    </lineage>
</organism>
<dbReference type="InterPro" id="IPR010471">
    <property type="entry name" value="DUF1068"/>
</dbReference>
<dbReference type="PANTHER" id="PTHR32254:SF3">
    <property type="entry name" value="EXPRESSED PROTEIN-RELATED"/>
    <property type="match status" value="1"/>
</dbReference>
<evidence type="ECO:0000313" key="1">
    <source>
        <dbReference type="EMBL" id="KAK6944381.1"/>
    </source>
</evidence>